<keyword evidence="24" id="KW-1185">Reference proteome</keyword>
<feature type="binding site" evidence="19">
    <location>
        <position position="333"/>
    </location>
    <ligand>
        <name>ATP</name>
        <dbReference type="ChEBI" id="CHEBI:30616"/>
    </ligand>
</feature>
<dbReference type="InterPro" id="IPR013210">
    <property type="entry name" value="LRR_N_plant-typ"/>
</dbReference>
<evidence type="ECO:0000256" key="10">
    <source>
        <dbReference type="ARBA" id="ARBA00022741"/>
    </source>
</evidence>
<name>A0A8X8WPT2_SALSN</name>
<dbReference type="EMBL" id="PNBA02000015">
    <property type="protein sequence ID" value="KAG6398434.1"/>
    <property type="molecule type" value="Genomic_DNA"/>
</dbReference>
<evidence type="ECO:0000256" key="2">
    <source>
        <dbReference type="ARBA" id="ARBA00008684"/>
    </source>
</evidence>
<keyword evidence="10 19" id="KW-0547">Nucleotide-binding</keyword>
<dbReference type="InterPro" id="IPR032675">
    <property type="entry name" value="LRR_dom_sf"/>
</dbReference>
<dbReference type="FunFam" id="3.30.200.20:FF:000015">
    <property type="entry name" value="Somatic embryogenesis receptor kinase 1"/>
    <property type="match status" value="1"/>
</dbReference>
<keyword evidence="9" id="KW-0677">Repeat</keyword>
<evidence type="ECO:0000256" key="14">
    <source>
        <dbReference type="ARBA" id="ARBA00023136"/>
    </source>
</evidence>
<dbReference type="Gene3D" id="3.80.10.10">
    <property type="entry name" value="Ribonuclease Inhibitor"/>
    <property type="match status" value="1"/>
</dbReference>
<dbReference type="PROSITE" id="PS00107">
    <property type="entry name" value="PROTEIN_KINASE_ATP"/>
    <property type="match status" value="1"/>
</dbReference>
<evidence type="ECO:0000256" key="17">
    <source>
        <dbReference type="ARBA" id="ARBA00047899"/>
    </source>
</evidence>
<evidence type="ECO:0000256" key="7">
    <source>
        <dbReference type="ARBA" id="ARBA00022692"/>
    </source>
</evidence>
<dbReference type="Gene3D" id="2.40.320.10">
    <property type="entry name" value="Hypothetical Protein Pfu-838710-001"/>
    <property type="match status" value="1"/>
</dbReference>
<reference evidence="23" key="1">
    <citation type="submission" date="2018-01" db="EMBL/GenBank/DDBJ databases">
        <authorList>
            <person name="Mao J.F."/>
        </authorList>
    </citation>
    <scope>NUCLEOTIDE SEQUENCE</scope>
    <source>
        <strain evidence="23">Huo1</strain>
        <tissue evidence="23">Leaf</tissue>
    </source>
</reference>
<evidence type="ECO:0000256" key="13">
    <source>
        <dbReference type="ARBA" id="ARBA00022989"/>
    </source>
</evidence>
<protein>
    <recommendedName>
        <fullName evidence="3">non-specific serine/threonine protein kinase</fullName>
        <ecNumber evidence="3">2.7.11.1</ecNumber>
    </recommendedName>
</protein>
<dbReference type="Gene3D" id="3.30.200.20">
    <property type="entry name" value="Phosphorylase Kinase, domain 1"/>
    <property type="match status" value="1"/>
</dbReference>
<dbReference type="PANTHER" id="PTHR47988">
    <property type="entry name" value="SOMATIC EMBRYOGENESIS RECEPTOR KINASE 1"/>
    <property type="match status" value="1"/>
</dbReference>
<dbReference type="Proteomes" id="UP000298416">
    <property type="component" value="Unassembled WGS sequence"/>
</dbReference>
<comment type="subcellular location">
    <subcellularLocation>
        <location evidence="1">Membrane</location>
        <topology evidence="1">Single-pass type I membrane protein</topology>
    </subcellularLocation>
</comment>
<accession>A0A8X8WPT2</accession>
<dbReference type="Pfam" id="PF08263">
    <property type="entry name" value="LRRNT_2"/>
    <property type="match status" value="1"/>
</dbReference>
<reference evidence="23" key="2">
    <citation type="submission" date="2020-08" db="EMBL/GenBank/DDBJ databases">
        <title>Plant Genome Project.</title>
        <authorList>
            <person name="Zhang R.-G."/>
        </authorList>
    </citation>
    <scope>NUCLEOTIDE SEQUENCE</scope>
    <source>
        <strain evidence="23">Huo1</strain>
        <tissue evidence="23">Leaf</tissue>
    </source>
</reference>
<evidence type="ECO:0000256" key="9">
    <source>
        <dbReference type="ARBA" id="ARBA00022737"/>
    </source>
</evidence>
<dbReference type="Pfam" id="PF00560">
    <property type="entry name" value="LRR_1"/>
    <property type="match status" value="3"/>
</dbReference>
<keyword evidence="15" id="KW-0675">Receptor</keyword>
<dbReference type="FunFam" id="3.80.10.10:FF:000021">
    <property type="entry name" value="Putative LRR receptor-like serine/threonine-protein kinase"/>
    <property type="match status" value="1"/>
</dbReference>
<dbReference type="PROSITE" id="PS50011">
    <property type="entry name" value="PROTEIN_KINASE_DOM"/>
    <property type="match status" value="1"/>
</dbReference>
<feature type="transmembrane region" description="Helical" evidence="20">
    <location>
        <begin position="241"/>
        <end position="264"/>
    </location>
</feature>
<dbReference type="FunFam" id="2.40.320.10:FF:000004">
    <property type="entry name" value="Mediator of RNA polymerase II transcription subunit 18"/>
    <property type="match status" value="1"/>
</dbReference>
<comment type="catalytic activity">
    <reaction evidence="18">
        <text>L-seryl-[protein] + ATP = O-phospho-L-seryl-[protein] + ADP + H(+)</text>
        <dbReference type="Rhea" id="RHEA:17989"/>
        <dbReference type="Rhea" id="RHEA-COMP:9863"/>
        <dbReference type="Rhea" id="RHEA-COMP:11604"/>
        <dbReference type="ChEBI" id="CHEBI:15378"/>
        <dbReference type="ChEBI" id="CHEBI:29999"/>
        <dbReference type="ChEBI" id="CHEBI:30616"/>
        <dbReference type="ChEBI" id="CHEBI:83421"/>
        <dbReference type="ChEBI" id="CHEBI:456216"/>
        <dbReference type="EC" id="2.7.11.1"/>
    </reaction>
</comment>
<evidence type="ECO:0000256" key="8">
    <source>
        <dbReference type="ARBA" id="ARBA00022729"/>
    </source>
</evidence>
<dbReference type="SUPFAM" id="SSF52058">
    <property type="entry name" value="L domain-like"/>
    <property type="match status" value="1"/>
</dbReference>
<dbReference type="GO" id="GO:0004674">
    <property type="term" value="F:protein serine/threonine kinase activity"/>
    <property type="evidence" value="ECO:0007669"/>
    <property type="project" value="UniProtKB-KW"/>
</dbReference>
<keyword evidence="7 20" id="KW-0812">Transmembrane</keyword>
<comment type="catalytic activity">
    <reaction evidence="17">
        <text>L-threonyl-[protein] + ATP = O-phospho-L-threonyl-[protein] + ADP + H(+)</text>
        <dbReference type="Rhea" id="RHEA:46608"/>
        <dbReference type="Rhea" id="RHEA-COMP:11060"/>
        <dbReference type="Rhea" id="RHEA-COMP:11605"/>
        <dbReference type="ChEBI" id="CHEBI:15378"/>
        <dbReference type="ChEBI" id="CHEBI:30013"/>
        <dbReference type="ChEBI" id="CHEBI:30616"/>
        <dbReference type="ChEBI" id="CHEBI:61977"/>
        <dbReference type="ChEBI" id="CHEBI:456216"/>
        <dbReference type="EC" id="2.7.11.1"/>
    </reaction>
</comment>
<keyword evidence="16" id="KW-0325">Glycoprotein</keyword>
<dbReference type="Gene3D" id="1.10.510.10">
    <property type="entry name" value="Transferase(Phosphotransferase) domain 1"/>
    <property type="match status" value="1"/>
</dbReference>
<dbReference type="GO" id="GO:0016020">
    <property type="term" value="C:membrane"/>
    <property type="evidence" value="ECO:0007669"/>
    <property type="project" value="UniProtKB-SubCell"/>
</dbReference>
<evidence type="ECO:0000256" key="16">
    <source>
        <dbReference type="ARBA" id="ARBA00023180"/>
    </source>
</evidence>
<dbReference type="Pfam" id="PF07714">
    <property type="entry name" value="PK_Tyr_Ser-Thr"/>
    <property type="match status" value="2"/>
</dbReference>
<evidence type="ECO:0000256" key="12">
    <source>
        <dbReference type="ARBA" id="ARBA00022840"/>
    </source>
</evidence>
<sequence length="799" mass="87386">METPRKSEVAVWAVVFLCFWSSANGLLSAKGVNFEVQALMGIKAALRDPHGVLDNWDGDAVDPCSWTMVTCSSQNLVIGLGSPSQNLSGTLSPSIGNLTNLQIILLQNNNITGPIPSELGRLLRLQTLDLSNNLFRGSIPPSLGLLKTLQYMRLNNNSLFGEIPMSLTNLTQLSLADLSYNNLSGPVPRFPSKTFNVIGNPLICNRGFEPQCAGGVALMPMSMTLNTTQTLTSAKSKYRKLSLAIGTSVAAICLLAAGFGLFFWRRQKRKQQRFFDVNDREHEEVSLGNLRRFHFRQLQLATNNFSSKNILGKGGFGNVYKGYLQDGTAVAVKRLKDGSTAGGERQFQTEVEMISLAVHRNLLRLYGFCMTETEKLLVYPYMSNGSVASRLKVVGDFGLAKLLDHQDSHVTTAVRGTVGHIAPEYLSTGQSSEKTDVFGFGILLLELITGQRALQFGKSANQKGAVLDWVKNLHQDKKLEDLVDKDLKNNYDRIELEEIVKVALLCTQYLPGLRPKMSEVVRMLEGDGLAERWEASQRVESHKFKTQELSSSERYSDLTDDSSLLAQAIELSDQFRETLGIKMECVVQGIIETKHVEALEILLQGLCGVHRESLEVHELCLKSVPNLGLVSSEVRLLCDLAKPEPTWTVRHIGGAMRGAGAEQISVLVRTMAESNVSKNALRLFYALGYKLDHELLRVGFSFQFQRGTQITVAVSCVNKMPKLHASDDAVPVTPGIQLVEVTAPASSENYTEVVAAVSSFCEYLAPLLHLSKPGLSTGVVPTAAAAAASLMSDGGGTML</sequence>
<dbReference type="GO" id="GO:0005524">
    <property type="term" value="F:ATP binding"/>
    <property type="evidence" value="ECO:0007669"/>
    <property type="project" value="UniProtKB-UniRule"/>
</dbReference>
<comment type="similarity">
    <text evidence="2">Belongs to the protein kinase superfamily. Ser/Thr protein kinase family.</text>
</comment>
<dbReference type="AlphaFoldDB" id="A0A8X8WPT2"/>
<evidence type="ECO:0000259" key="22">
    <source>
        <dbReference type="PROSITE" id="PS50011"/>
    </source>
</evidence>
<feature type="chain" id="PRO_5036497054" description="non-specific serine/threonine protein kinase" evidence="21">
    <location>
        <begin position="26"/>
        <end position="799"/>
    </location>
</feature>
<dbReference type="InterPro" id="IPR000719">
    <property type="entry name" value="Prot_kinase_dom"/>
</dbReference>
<evidence type="ECO:0000256" key="18">
    <source>
        <dbReference type="ARBA" id="ARBA00048679"/>
    </source>
</evidence>
<keyword evidence="12 19" id="KW-0067">ATP-binding</keyword>
<proteinExistence type="inferred from homology"/>
<keyword evidence="11" id="KW-0418">Kinase</keyword>
<organism evidence="23">
    <name type="scientific">Salvia splendens</name>
    <name type="common">Scarlet sage</name>
    <dbReference type="NCBI Taxonomy" id="180675"/>
    <lineage>
        <taxon>Eukaryota</taxon>
        <taxon>Viridiplantae</taxon>
        <taxon>Streptophyta</taxon>
        <taxon>Embryophyta</taxon>
        <taxon>Tracheophyta</taxon>
        <taxon>Spermatophyta</taxon>
        <taxon>Magnoliopsida</taxon>
        <taxon>eudicotyledons</taxon>
        <taxon>Gunneridae</taxon>
        <taxon>Pentapetalae</taxon>
        <taxon>asterids</taxon>
        <taxon>lamiids</taxon>
        <taxon>Lamiales</taxon>
        <taxon>Lamiaceae</taxon>
        <taxon>Nepetoideae</taxon>
        <taxon>Mentheae</taxon>
        <taxon>Salviinae</taxon>
        <taxon>Salvia</taxon>
        <taxon>Salvia subgen. Calosphace</taxon>
        <taxon>core Calosphace</taxon>
    </lineage>
</organism>
<keyword evidence="14 20" id="KW-0472">Membrane</keyword>
<keyword evidence="13 20" id="KW-1133">Transmembrane helix</keyword>
<evidence type="ECO:0000256" key="1">
    <source>
        <dbReference type="ARBA" id="ARBA00004479"/>
    </source>
</evidence>
<evidence type="ECO:0000256" key="21">
    <source>
        <dbReference type="SAM" id="SignalP"/>
    </source>
</evidence>
<keyword evidence="6" id="KW-0808">Transferase</keyword>
<dbReference type="SUPFAM" id="SSF56112">
    <property type="entry name" value="Protein kinase-like (PK-like)"/>
    <property type="match status" value="1"/>
</dbReference>
<evidence type="ECO:0000313" key="23">
    <source>
        <dbReference type="EMBL" id="KAG6398434.1"/>
    </source>
</evidence>
<evidence type="ECO:0000256" key="15">
    <source>
        <dbReference type="ARBA" id="ARBA00023170"/>
    </source>
</evidence>
<keyword evidence="4" id="KW-0723">Serine/threonine-protein kinase</keyword>
<dbReference type="InterPro" id="IPR017441">
    <property type="entry name" value="Protein_kinase_ATP_BS"/>
</dbReference>
<dbReference type="PROSITE" id="PS51450">
    <property type="entry name" value="LRR"/>
    <property type="match status" value="1"/>
</dbReference>
<evidence type="ECO:0000256" key="19">
    <source>
        <dbReference type="PROSITE-ProRule" id="PRU10141"/>
    </source>
</evidence>
<dbReference type="InterPro" id="IPR001245">
    <property type="entry name" value="Ser-Thr/Tyr_kinase_cat_dom"/>
</dbReference>
<evidence type="ECO:0000256" key="20">
    <source>
        <dbReference type="SAM" id="Phobius"/>
    </source>
</evidence>
<gene>
    <name evidence="23" type="ORF">SASPL_139894</name>
</gene>
<feature type="domain" description="Protein kinase" evidence="22">
    <location>
        <begin position="305"/>
        <end position="510"/>
    </location>
</feature>
<feature type="signal peptide" evidence="21">
    <location>
        <begin position="1"/>
        <end position="25"/>
    </location>
</feature>
<keyword evidence="5" id="KW-0433">Leucine-rich repeat</keyword>
<dbReference type="InterPro" id="IPR001611">
    <property type="entry name" value="Leu-rich_rpt"/>
</dbReference>
<evidence type="ECO:0000256" key="6">
    <source>
        <dbReference type="ARBA" id="ARBA00022679"/>
    </source>
</evidence>
<evidence type="ECO:0000256" key="5">
    <source>
        <dbReference type="ARBA" id="ARBA00022614"/>
    </source>
</evidence>
<keyword evidence="8 21" id="KW-0732">Signal</keyword>
<dbReference type="FunFam" id="1.10.510.10:FF:000016">
    <property type="entry name" value="Somatic embryogenesis receptor-like kinase 1"/>
    <property type="match status" value="1"/>
</dbReference>
<evidence type="ECO:0000256" key="4">
    <source>
        <dbReference type="ARBA" id="ARBA00022527"/>
    </source>
</evidence>
<evidence type="ECO:0000313" key="24">
    <source>
        <dbReference type="Proteomes" id="UP000298416"/>
    </source>
</evidence>
<comment type="caution">
    <text evidence="23">The sequence shown here is derived from an EMBL/GenBank/DDBJ whole genome shotgun (WGS) entry which is preliminary data.</text>
</comment>
<dbReference type="GO" id="GO:0048638">
    <property type="term" value="P:regulation of developmental growth"/>
    <property type="evidence" value="ECO:0007669"/>
    <property type="project" value="UniProtKB-ARBA"/>
</dbReference>
<dbReference type="EC" id="2.7.11.1" evidence="3"/>
<dbReference type="InterPro" id="IPR011009">
    <property type="entry name" value="Kinase-like_dom_sf"/>
</dbReference>
<evidence type="ECO:0000256" key="11">
    <source>
        <dbReference type="ARBA" id="ARBA00022777"/>
    </source>
</evidence>
<evidence type="ECO:0000256" key="3">
    <source>
        <dbReference type="ARBA" id="ARBA00012513"/>
    </source>
</evidence>